<dbReference type="Proteomes" id="UP000515312">
    <property type="component" value="Chromosome"/>
</dbReference>
<reference evidence="1 2" key="1">
    <citation type="submission" date="2020-08" db="EMBL/GenBank/DDBJ databases">
        <title>Edaphobacter telluris sp. nov. and Acidobacterium dinghuensis sp. nov., two acidobacteria isolated from forest soil.</title>
        <authorList>
            <person name="Fu J."/>
            <person name="Qiu L."/>
        </authorList>
    </citation>
    <scope>NUCLEOTIDE SEQUENCE [LARGE SCALE GENOMIC DNA]</scope>
    <source>
        <strain evidence="1">4Y35</strain>
    </source>
</reference>
<keyword evidence="2" id="KW-1185">Reference proteome</keyword>
<dbReference type="AlphaFoldDB" id="A0A7G8BJW7"/>
<dbReference type="EMBL" id="CP060394">
    <property type="protein sequence ID" value="QNI32837.1"/>
    <property type="molecule type" value="Genomic_DNA"/>
</dbReference>
<sequence length="76" mass="8821">MAIESHSDEVIPTYDESYYEALASEEEIYLEEIEEELRSELISDAPQNDRPQPDDGEELETAFESYREAQASLFQE</sequence>
<name>A0A7G8BJW7_9BACT</name>
<accession>A0A7G8BJW7</accession>
<gene>
    <name evidence="1" type="ORF">H7849_02220</name>
</gene>
<dbReference type="KEGG" id="adin:H7849_02220"/>
<evidence type="ECO:0000313" key="1">
    <source>
        <dbReference type="EMBL" id="QNI32837.1"/>
    </source>
</evidence>
<evidence type="ECO:0000313" key="2">
    <source>
        <dbReference type="Proteomes" id="UP000515312"/>
    </source>
</evidence>
<dbReference type="RefSeq" id="WP_186743806.1">
    <property type="nucleotide sequence ID" value="NZ_CP060394.1"/>
</dbReference>
<protein>
    <submittedName>
        <fullName evidence="1">Uncharacterized protein</fullName>
    </submittedName>
</protein>
<proteinExistence type="predicted"/>
<organism evidence="1 2">
    <name type="scientific">Alloacidobacterium dinghuense</name>
    <dbReference type="NCBI Taxonomy" id="2763107"/>
    <lineage>
        <taxon>Bacteria</taxon>
        <taxon>Pseudomonadati</taxon>
        <taxon>Acidobacteriota</taxon>
        <taxon>Terriglobia</taxon>
        <taxon>Terriglobales</taxon>
        <taxon>Acidobacteriaceae</taxon>
        <taxon>Alloacidobacterium</taxon>
    </lineage>
</organism>